<dbReference type="AlphaFoldDB" id="A0AA88YXC2"/>
<protein>
    <submittedName>
        <fullName evidence="2">Uncharacterized protein</fullName>
    </submittedName>
</protein>
<feature type="region of interest" description="Disordered" evidence="1">
    <location>
        <begin position="1"/>
        <end position="37"/>
    </location>
</feature>
<organism evidence="2 3">
    <name type="scientific">Pinctada imbricata</name>
    <name type="common">Atlantic pearl-oyster</name>
    <name type="synonym">Pinctada martensii</name>
    <dbReference type="NCBI Taxonomy" id="66713"/>
    <lineage>
        <taxon>Eukaryota</taxon>
        <taxon>Metazoa</taxon>
        <taxon>Spiralia</taxon>
        <taxon>Lophotrochozoa</taxon>
        <taxon>Mollusca</taxon>
        <taxon>Bivalvia</taxon>
        <taxon>Autobranchia</taxon>
        <taxon>Pteriomorphia</taxon>
        <taxon>Pterioida</taxon>
        <taxon>Pterioidea</taxon>
        <taxon>Pteriidae</taxon>
        <taxon>Pinctada</taxon>
    </lineage>
</organism>
<dbReference type="Proteomes" id="UP001186944">
    <property type="component" value="Unassembled WGS sequence"/>
</dbReference>
<evidence type="ECO:0000313" key="2">
    <source>
        <dbReference type="EMBL" id="KAK3108723.1"/>
    </source>
</evidence>
<gene>
    <name evidence="2" type="ORF">FSP39_014169</name>
</gene>
<keyword evidence="3" id="KW-1185">Reference proteome</keyword>
<evidence type="ECO:0000256" key="1">
    <source>
        <dbReference type="SAM" id="MobiDB-lite"/>
    </source>
</evidence>
<sequence length="505" mass="56517">MYTESESDAEGQRSDRSCPSNTQLETPLYQESKSSLSDESVHEFVGVESNRKRQNITELNERISESNNYVHKLLDEASNLQHDQERDLEGNNVLYQLELIRRQTQELIQLQKQLQDQVKEKLSADQHVCNDGLTRDQDFDQSEKVQVSLTNSNTEELNNNEILSPLVDQHTQKTGFLTNSNFCSESELTPKIQKSPIWKEKLSVVASVFLPVSLPSPPTTLSQTVTTQSQSSNKLCNVGEELCTSTVKGREILSVFEKPDNDSGKLSSIPIDDWTVATPKPTKPDVILSPCDAYEPKDIVPISSPVWTPVALKSTAEFCKENNANSNEFLKVSDEPLDLSAKTRSCSKEVSFDVFDPMHMYNTAYRSAGTGSINRNINVKTVRSMTPNKTFTTQSAFKSLDTGSSIHLSAFSRIKSSPHKDVGSLSLVANFSPAFKRVTDDTIRRNVLIHTNDQYQEALLDNECELYLCRLQRRSPCDGRGFMNPIARVLAEGDEMVNCGNRPSS</sequence>
<name>A0AA88YXC2_PINIB</name>
<evidence type="ECO:0000313" key="3">
    <source>
        <dbReference type="Proteomes" id="UP001186944"/>
    </source>
</evidence>
<proteinExistence type="predicted"/>
<reference evidence="2" key="1">
    <citation type="submission" date="2019-08" db="EMBL/GenBank/DDBJ databases">
        <title>The improved chromosome-level genome for the pearl oyster Pinctada fucata martensii using PacBio sequencing and Hi-C.</title>
        <authorList>
            <person name="Zheng Z."/>
        </authorList>
    </citation>
    <scope>NUCLEOTIDE SEQUENCE</scope>
    <source>
        <strain evidence="2">ZZ-2019</strain>
        <tissue evidence="2">Adductor muscle</tissue>
    </source>
</reference>
<accession>A0AA88YXC2</accession>
<feature type="compositionally biased region" description="Polar residues" evidence="1">
    <location>
        <begin position="17"/>
        <end position="37"/>
    </location>
</feature>
<dbReference type="EMBL" id="VSWD01000001">
    <property type="protein sequence ID" value="KAK3108723.1"/>
    <property type="molecule type" value="Genomic_DNA"/>
</dbReference>
<comment type="caution">
    <text evidence="2">The sequence shown here is derived from an EMBL/GenBank/DDBJ whole genome shotgun (WGS) entry which is preliminary data.</text>
</comment>